<accession>A0A0A8L0E3</accession>
<dbReference type="OrthoDB" id="4053693at2759"/>
<evidence type="ECO:0000313" key="2">
    <source>
        <dbReference type="EMBL" id="CDO92318.1"/>
    </source>
</evidence>
<gene>
    <name evidence="2" type="ORF">KLDO_g638</name>
</gene>
<keyword evidence="1" id="KW-0472">Membrane</keyword>
<proteinExistence type="predicted"/>
<keyword evidence="3" id="KW-1185">Reference proteome</keyword>
<reference evidence="2 3" key="1">
    <citation type="submission" date="2014-03" db="EMBL/GenBank/DDBJ databases">
        <title>The genome of Kluyveromyces dobzhanskii.</title>
        <authorList>
            <person name="Nystedt B."/>
            <person name="Astrom S."/>
        </authorList>
    </citation>
    <scope>NUCLEOTIDE SEQUENCE [LARGE SCALE GENOMIC DNA]</scope>
    <source>
        <strain evidence="2 3">CBS 2104</strain>
    </source>
</reference>
<feature type="transmembrane region" description="Helical" evidence="1">
    <location>
        <begin position="40"/>
        <end position="58"/>
    </location>
</feature>
<evidence type="ECO:0000256" key="1">
    <source>
        <dbReference type="SAM" id="Phobius"/>
    </source>
</evidence>
<keyword evidence="1" id="KW-1133">Transmembrane helix</keyword>
<organism evidence="2 3">
    <name type="scientific">Kluyveromyces dobzhanskii CBS 2104</name>
    <dbReference type="NCBI Taxonomy" id="1427455"/>
    <lineage>
        <taxon>Eukaryota</taxon>
        <taxon>Fungi</taxon>
        <taxon>Dikarya</taxon>
        <taxon>Ascomycota</taxon>
        <taxon>Saccharomycotina</taxon>
        <taxon>Saccharomycetes</taxon>
        <taxon>Saccharomycetales</taxon>
        <taxon>Saccharomycetaceae</taxon>
        <taxon>Kluyveromyces</taxon>
    </lineage>
</organism>
<sequence>MLFTRILQQSAGQQKNVNTASTNIKSAPKYVHNVPTKTNVVVTIVVNSLFAFGLYFLYRDYSITQQKNNAAGTVKIIDQPSNKVSNKDISEIQNPSTFSQVLHSLTYRDLSALSVTMGFLGFITETARQSFGKKSMIYRTSLFSLILFPTSSYLLYQSKFDKLKDQALL</sequence>
<evidence type="ECO:0000313" key="3">
    <source>
        <dbReference type="Proteomes" id="UP000031516"/>
    </source>
</evidence>
<dbReference type="AlphaFoldDB" id="A0A0A8L0E3"/>
<comment type="caution">
    <text evidence="2">The sequence shown here is derived from an EMBL/GenBank/DDBJ whole genome shotgun (WGS) entry which is preliminary data.</text>
</comment>
<dbReference type="Proteomes" id="UP000031516">
    <property type="component" value="Unassembled WGS sequence"/>
</dbReference>
<feature type="transmembrane region" description="Helical" evidence="1">
    <location>
        <begin position="136"/>
        <end position="156"/>
    </location>
</feature>
<name>A0A0A8L0E3_9SACH</name>
<keyword evidence="1" id="KW-0812">Transmembrane</keyword>
<protein>
    <submittedName>
        <fullName evidence="2">WGS project CCBQ000000000 data, contig 00016</fullName>
    </submittedName>
</protein>
<dbReference type="EMBL" id="CCBQ010000012">
    <property type="protein sequence ID" value="CDO92318.1"/>
    <property type="molecule type" value="Genomic_DNA"/>
</dbReference>